<reference evidence="1 2" key="1">
    <citation type="submission" date="2009-02" db="EMBL/GenBank/DDBJ databases">
        <title>Draft genome sequence of Clostridium asparagiforme (DSM 15981).</title>
        <authorList>
            <person name="Sudarsanam P."/>
            <person name="Ley R."/>
            <person name="Guruge J."/>
            <person name="Turnbaugh P.J."/>
            <person name="Mahowald M."/>
            <person name="Liep D."/>
            <person name="Gordon J."/>
        </authorList>
    </citation>
    <scope>NUCLEOTIDE SEQUENCE [LARGE SCALE GENOMIC DNA]</scope>
    <source>
        <strain evidence="1 2">DSM 15981</strain>
    </source>
</reference>
<dbReference type="HOGENOM" id="CLU_2952006_0_0_9"/>
<proteinExistence type="predicted"/>
<organism evidence="1 2">
    <name type="scientific">[Clostridium] asparagiforme DSM 15981</name>
    <dbReference type="NCBI Taxonomy" id="518636"/>
    <lineage>
        <taxon>Bacteria</taxon>
        <taxon>Bacillati</taxon>
        <taxon>Bacillota</taxon>
        <taxon>Clostridia</taxon>
        <taxon>Lachnospirales</taxon>
        <taxon>Lachnospiraceae</taxon>
        <taxon>Enterocloster</taxon>
    </lineage>
</organism>
<protein>
    <submittedName>
        <fullName evidence="1">Uncharacterized protein</fullName>
    </submittedName>
</protein>
<gene>
    <name evidence="1" type="ORF">CLOSTASPAR_02407</name>
</gene>
<dbReference type="EMBL" id="ACCJ01000141">
    <property type="protein sequence ID" value="EEG55515.1"/>
    <property type="molecule type" value="Genomic_DNA"/>
</dbReference>
<dbReference type="AlphaFoldDB" id="C0CZI0"/>
<evidence type="ECO:0000313" key="2">
    <source>
        <dbReference type="Proteomes" id="UP000004756"/>
    </source>
</evidence>
<sequence length="59" mass="6852">MTGLPSSAFLLSLELSRNFRRSSRLAASLCFPARYSILKIEKKTANRRDRRRQQHEADT</sequence>
<accession>C0CZI0</accession>
<comment type="caution">
    <text evidence="1">The sequence shown here is derived from an EMBL/GenBank/DDBJ whole genome shotgun (WGS) entry which is preliminary data.</text>
</comment>
<dbReference type="Proteomes" id="UP000004756">
    <property type="component" value="Unassembled WGS sequence"/>
</dbReference>
<evidence type="ECO:0000313" key="1">
    <source>
        <dbReference type="EMBL" id="EEG55515.1"/>
    </source>
</evidence>
<name>C0CZI0_9FIRM</name>
<keyword evidence="2" id="KW-1185">Reference proteome</keyword>